<dbReference type="GO" id="GO:0016301">
    <property type="term" value="F:kinase activity"/>
    <property type="evidence" value="ECO:0007669"/>
    <property type="project" value="UniProtKB-KW"/>
</dbReference>
<dbReference type="GO" id="GO:0005524">
    <property type="term" value="F:ATP binding"/>
    <property type="evidence" value="ECO:0007669"/>
    <property type="project" value="UniProtKB-KW"/>
</dbReference>
<evidence type="ECO:0000313" key="7">
    <source>
        <dbReference type="Proteomes" id="UP001605036"/>
    </source>
</evidence>
<dbReference type="InterPro" id="IPR052059">
    <property type="entry name" value="CR_Ser/Thr_kinase"/>
</dbReference>
<keyword evidence="3" id="KW-0418">Kinase</keyword>
<gene>
    <name evidence="6" type="ORF">R1flu_002564</name>
</gene>
<dbReference type="PANTHER" id="PTHR47973">
    <property type="entry name" value="CYSTEINE-RICH RECEPTOR-LIKE PROTEIN KINASE 3"/>
    <property type="match status" value="1"/>
</dbReference>
<sequence length="285" mass="31995">MDMEVRNRWRLIVFELLVLSPIFSYVTSERPKGFISIDCGGIGGPDSDTGLDRDTDEAYLITNAAVKATVYAKQDSDCQINGKQLQSAMVSFQGQGMHTRFSSDETESYVPTYRITFARWNFGGNHSHQLRFGVVLMEIVSGRKCLDRTAPEDPVYLRDWAFRLHKEKMLLSMLDKELTEDHNEEEVVLVLEMALACCQNDSAKRPTMTQVVNKLMKHSDVAVDIVPEVIHRPGLGDVELQPLQTVHEDESEESSLLASSSALVVQGSPSTIELANMLHSRRVSF</sequence>
<protein>
    <submittedName>
        <fullName evidence="6">Uncharacterized protein</fullName>
    </submittedName>
</protein>
<dbReference type="SUPFAM" id="SSF56112">
    <property type="entry name" value="Protein kinase-like (PK-like)"/>
    <property type="match status" value="1"/>
</dbReference>
<evidence type="ECO:0000256" key="5">
    <source>
        <dbReference type="SAM" id="SignalP"/>
    </source>
</evidence>
<organism evidence="6 7">
    <name type="scientific">Riccia fluitans</name>
    <dbReference type="NCBI Taxonomy" id="41844"/>
    <lineage>
        <taxon>Eukaryota</taxon>
        <taxon>Viridiplantae</taxon>
        <taxon>Streptophyta</taxon>
        <taxon>Embryophyta</taxon>
        <taxon>Marchantiophyta</taxon>
        <taxon>Marchantiopsida</taxon>
        <taxon>Marchantiidae</taxon>
        <taxon>Marchantiales</taxon>
        <taxon>Ricciaceae</taxon>
        <taxon>Riccia</taxon>
    </lineage>
</organism>
<evidence type="ECO:0000313" key="6">
    <source>
        <dbReference type="EMBL" id="KAL2622359.1"/>
    </source>
</evidence>
<dbReference type="InterPro" id="IPR011009">
    <property type="entry name" value="Kinase-like_dom_sf"/>
</dbReference>
<reference evidence="6 7" key="1">
    <citation type="submission" date="2024-09" db="EMBL/GenBank/DDBJ databases">
        <title>Chromosome-scale assembly of Riccia fluitans.</title>
        <authorList>
            <person name="Paukszto L."/>
            <person name="Sawicki J."/>
            <person name="Karawczyk K."/>
            <person name="Piernik-Szablinska J."/>
            <person name="Szczecinska M."/>
            <person name="Mazdziarz M."/>
        </authorList>
    </citation>
    <scope>NUCLEOTIDE SEQUENCE [LARGE SCALE GENOMIC DNA]</scope>
    <source>
        <strain evidence="6">Rf_01</strain>
        <tissue evidence="6">Aerial parts of the thallus</tissue>
    </source>
</reference>
<keyword evidence="7" id="KW-1185">Reference proteome</keyword>
<evidence type="ECO:0000256" key="4">
    <source>
        <dbReference type="ARBA" id="ARBA00022840"/>
    </source>
</evidence>
<dbReference type="Gene3D" id="1.10.510.10">
    <property type="entry name" value="Transferase(Phosphotransferase) domain 1"/>
    <property type="match status" value="1"/>
</dbReference>
<feature type="signal peptide" evidence="5">
    <location>
        <begin position="1"/>
        <end position="28"/>
    </location>
</feature>
<keyword evidence="2" id="KW-0547">Nucleotide-binding</keyword>
<keyword evidence="5" id="KW-0732">Signal</keyword>
<keyword evidence="4" id="KW-0067">ATP-binding</keyword>
<keyword evidence="1" id="KW-0808">Transferase</keyword>
<dbReference type="Proteomes" id="UP001605036">
    <property type="component" value="Unassembled WGS sequence"/>
</dbReference>
<dbReference type="AlphaFoldDB" id="A0ABD1Y7H1"/>
<comment type="caution">
    <text evidence="6">The sequence shown here is derived from an EMBL/GenBank/DDBJ whole genome shotgun (WGS) entry which is preliminary data.</text>
</comment>
<feature type="chain" id="PRO_5044819622" evidence="5">
    <location>
        <begin position="29"/>
        <end position="285"/>
    </location>
</feature>
<accession>A0ABD1Y7H1</accession>
<proteinExistence type="predicted"/>
<name>A0ABD1Y7H1_9MARC</name>
<dbReference type="EMBL" id="JBHFFA010000006">
    <property type="protein sequence ID" value="KAL2622359.1"/>
    <property type="molecule type" value="Genomic_DNA"/>
</dbReference>
<evidence type="ECO:0000256" key="1">
    <source>
        <dbReference type="ARBA" id="ARBA00022679"/>
    </source>
</evidence>
<evidence type="ECO:0000256" key="3">
    <source>
        <dbReference type="ARBA" id="ARBA00022777"/>
    </source>
</evidence>
<evidence type="ECO:0000256" key="2">
    <source>
        <dbReference type="ARBA" id="ARBA00022741"/>
    </source>
</evidence>